<name>A0AAD4GDY3_BOLED</name>
<gene>
    <name evidence="2" type="ORF">L210DRAFT_3504558</name>
</gene>
<accession>A0AAD4GDY3</accession>
<comment type="caution">
    <text evidence="2">The sequence shown here is derived from an EMBL/GenBank/DDBJ whole genome shotgun (WGS) entry which is preliminary data.</text>
</comment>
<feature type="region of interest" description="Disordered" evidence="1">
    <location>
        <begin position="74"/>
        <end position="130"/>
    </location>
</feature>
<evidence type="ECO:0000256" key="1">
    <source>
        <dbReference type="SAM" id="MobiDB-lite"/>
    </source>
</evidence>
<reference evidence="2" key="1">
    <citation type="submission" date="2019-10" db="EMBL/GenBank/DDBJ databases">
        <authorList>
            <consortium name="DOE Joint Genome Institute"/>
            <person name="Kuo A."/>
            <person name="Miyauchi S."/>
            <person name="Kiss E."/>
            <person name="Drula E."/>
            <person name="Kohler A."/>
            <person name="Sanchez-Garcia M."/>
            <person name="Andreopoulos B."/>
            <person name="Barry K.W."/>
            <person name="Bonito G."/>
            <person name="Buee M."/>
            <person name="Carver A."/>
            <person name="Chen C."/>
            <person name="Cichocki N."/>
            <person name="Clum A."/>
            <person name="Culley D."/>
            <person name="Crous P.W."/>
            <person name="Fauchery L."/>
            <person name="Girlanda M."/>
            <person name="Hayes R."/>
            <person name="Keri Z."/>
            <person name="LaButti K."/>
            <person name="Lipzen A."/>
            <person name="Lombard V."/>
            <person name="Magnuson J."/>
            <person name="Maillard F."/>
            <person name="Morin E."/>
            <person name="Murat C."/>
            <person name="Nolan M."/>
            <person name="Ohm R."/>
            <person name="Pangilinan J."/>
            <person name="Pereira M."/>
            <person name="Perotto S."/>
            <person name="Peter M."/>
            <person name="Riley R."/>
            <person name="Sitrit Y."/>
            <person name="Stielow B."/>
            <person name="Szollosi G."/>
            <person name="Zifcakova L."/>
            <person name="Stursova M."/>
            <person name="Spatafora J.W."/>
            <person name="Tedersoo L."/>
            <person name="Vaario L.-M."/>
            <person name="Yamada A."/>
            <person name="Yan M."/>
            <person name="Wang P."/>
            <person name="Xu J."/>
            <person name="Bruns T."/>
            <person name="Baldrian P."/>
            <person name="Vilgalys R."/>
            <person name="Henrissat B."/>
            <person name="Grigoriev I.V."/>
            <person name="Hibbett D."/>
            <person name="Nagy L.G."/>
            <person name="Martin F.M."/>
        </authorList>
    </citation>
    <scope>NUCLEOTIDE SEQUENCE</scope>
    <source>
        <strain evidence="2">BED1</strain>
    </source>
</reference>
<evidence type="ECO:0000313" key="3">
    <source>
        <dbReference type="Proteomes" id="UP001194468"/>
    </source>
</evidence>
<organism evidence="2 3">
    <name type="scientific">Boletus edulis BED1</name>
    <dbReference type="NCBI Taxonomy" id="1328754"/>
    <lineage>
        <taxon>Eukaryota</taxon>
        <taxon>Fungi</taxon>
        <taxon>Dikarya</taxon>
        <taxon>Basidiomycota</taxon>
        <taxon>Agaricomycotina</taxon>
        <taxon>Agaricomycetes</taxon>
        <taxon>Agaricomycetidae</taxon>
        <taxon>Boletales</taxon>
        <taxon>Boletineae</taxon>
        <taxon>Boletaceae</taxon>
        <taxon>Boletoideae</taxon>
        <taxon>Boletus</taxon>
    </lineage>
</organism>
<feature type="compositionally biased region" description="Basic and acidic residues" evidence="1">
    <location>
        <begin position="76"/>
        <end position="90"/>
    </location>
</feature>
<proteinExistence type="predicted"/>
<evidence type="ECO:0000313" key="2">
    <source>
        <dbReference type="EMBL" id="KAF8439486.1"/>
    </source>
</evidence>
<keyword evidence="3" id="KW-1185">Reference proteome</keyword>
<dbReference type="AlphaFoldDB" id="A0AAD4GDY3"/>
<protein>
    <submittedName>
        <fullName evidence="2">Uncharacterized protein</fullName>
    </submittedName>
</protein>
<feature type="compositionally biased region" description="Basic residues" evidence="1">
    <location>
        <begin position="91"/>
        <end position="102"/>
    </location>
</feature>
<reference evidence="2" key="2">
    <citation type="journal article" date="2020" name="Nat. Commun.">
        <title>Large-scale genome sequencing of mycorrhizal fungi provides insights into the early evolution of symbiotic traits.</title>
        <authorList>
            <person name="Miyauchi S."/>
            <person name="Kiss E."/>
            <person name="Kuo A."/>
            <person name="Drula E."/>
            <person name="Kohler A."/>
            <person name="Sanchez-Garcia M."/>
            <person name="Morin E."/>
            <person name="Andreopoulos B."/>
            <person name="Barry K.W."/>
            <person name="Bonito G."/>
            <person name="Buee M."/>
            <person name="Carver A."/>
            <person name="Chen C."/>
            <person name="Cichocki N."/>
            <person name="Clum A."/>
            <person name="Culley D."/>
            <person name="Crous P.W."/>
            <person name="Fauchery L."/>
            <person name="Girlanda M."/>
            <person name="Hayes R.D."/>
            <person name="Keri Z."/>
            <person name="LaButti K."/>
            <person name="Lipzen A."/>
            <person name="Lombard V."/>
            <person name="Magnuson J."/>
            <person name="Maillard F."/>
            <person name="Murat C."/>
            <person name="Nolan M."/>
            <person name="Ohm R.A."/>
            <person name="Pangilinan J."/>
            <person name="Pereira M.F."/>
            <person name="Perotto S."/>
            <person name="Peter M."/>
            <person name="Pfister S."/>
            <person name="Riley R."/>
            <person name="Sitrit Y."/>
            <person name="Stielow J.B."/>
            <person name="Szollosi G."/>
            <person name="Zifcakova L."/>
            <person name="Stursova M."/>
            <person name="Spatafora J.W."/>
            <person name="Tedersoo L."/>
            <person name="Vaario L.M."/>
            <person name="Yamada A."/>
            <person name="Yan M."/>
            <person name="Wang P."/>
            <person name="Xu J."/>
            <person name="Bruns T."/>
            <person name="Baldrian P."/>
            <person name="Vilgalys R."/>
            <person name="Dunand C."/>
            <person name="Henrissat B."/>
            <person name="Grigoriev I.V."/>
            <person name="Hibbett D."/>
            <person name="Nagy L.G."/>
            <person name="Martin F.M."/>
        </authorList>
    </citation>
    <scope>NUCLEOTIDE SEQUENCE</scope>
    <source>
        <strain evidence="2">BED1</strain>
    </source>
</reference>
<sequence length="225" mass="25604">MASERYRREKGVDKEESRHLDLIEGTAGLILTMLRTVIREPMSKGVWHAEEDYKREKLRERKVLTKKAVNTGLDQVDARDEHDYANDERGRQRKGLTSRLGHRQQGAQVEKEHQTNIVKKGKSKKAEMSQQRLPVNYARKDTMQGNMETIGDSSFDKLLLFYANAGSASNKTIAKLVYQDNKVVDLGRVPLKLAMKKPSHANNKGQNAVMGLVDETAQITKVFWP</sequence>
<dbReference type="Proteomes" id="UP001194468">
    <property type="component" value="Unassembled WGS sequence"/>
</dbReference>
<dbReference type="EMBL" id="WHUW01000014">
    <property type="protein sequence ID" value="KAF8439486.1"/>
    <property type="molecule type" value="Genomic_DNA"/>
</dbReference>